<dbReference type="SUPFAM" id="SSF46626">
    <property type="entry name" value="Cytochrome c"/>
    <property type="match status" value="1"/>
</dbReference>
<sequence>MRNKLIVSLALACLPFAAAAQDAVPGDAAAGEKVFRKCQACHAVGADAANKTGPELNGIVGRVIASEPDFSYSDALTALGADGTVWTPETLAQFIEKPKDFAPGTKMSFAGLRKEEERTNVIAYLATFPAEGS</sequence>
<evidence type="ECO:0000256" key="7">
    <source>
        <dbReference type="SAM" id="SignalP"/>
    </source>
</evidence>
<organism evidence="9 10">
    <name type="scientific">Silicimonas algicola</name>
    <dbReference type="NCBI Taxonomy" id="1826607"/>
    <lineage>
        <taxon>Bacteria</taxon>
        <taxon>Pseudomonadati</taxon>
        <taxon>Pseudomonadota</taxon>
        <taxon>Alphaproteobacteria</taxon>
        <taxon>Rhodobacterales</taxon>
        <taxon>Paracoccaceae</taxon>
    </lineage>
</organism>
<dbReference type="InterPro" id="IPR036909">
    <property type="entry name" value="Cyt_c-like_dom_sf"/>
</dbReference>
<dbReference type="Proteomes" id="UP000245390">
    <property type="component" value="Unassembled WGS sequence"/>
</dbReference>
<dbReference type="GO" id="GO:0009055">
    <property type="term" value="F:electron transfer activity"/>
    <property type="evidence" value="ECO:0007669"/>
    <property type="project" value="InterPro"/>
</dbReference>
<evidence type="ECO:0000256" key="6">
    <source>
        <dbReference type="PROSITE-ProRule" id="PRU00433"/>
    </source>
</evidence>
<accession>A0A316G355</accession>
<reference evidence="9 10" key="1">
    <citation type="submission" date="2018-05" db="EMBL/GenBank/DDBJ databases">
        <title>Genomic Encyclopedia of Type Strains, Phase IV (KMG-IV): sequencing the most valuable type-strain genomes for metagenomic binning, comparative biology and taxonomic classification.</title>
        <authorList>
            <person name="Goeker M."/>
        </authorList>
    </citation>
    <scope>NUCLEOTIDE SEQUENCE [LARGE SCALE GENOMIC DNA]</scope>
    <source>
        <strain evidence="9 10">DSM 103371</strain>
    </source>
</reference>
<dbReference type="PANTHER" id="PTHR11961">
    <property type="entry name" value="CYTOCHROME C"/>
    <property type="match status" value="1"/>
</dbReference>
<dbReference type="RefSeq" id="WP_109760487.1">
    <property type="nucleotide sequence ID" value="NZ_CP034588.1"/>
</dbReference>
<keyword evidence="1" id="KW-0813">Transport</keyword>
<keyword evidence="5 6" id="KW-0408">Iron</keyword>
<feature type="signal peptide" evidence="7">
    <location>
        <begin position="1"/>
        <end position="20"/>
    </location>
</feature>
<dbReference type="AlphaFoldDB" id="A0A316G355"/>
<dbReference type="InterPro" id="IPR002327">
    <property type="entry name" value="Cyt_c_1A/1B"/>
</dbReference>
<keyword evidence="7" id="KW-0732">Signal</keyword>
<evidence type="ECO:0000256" key="5">
    <source>
        <dbReference type="ARBA" id="ARBA00023004"/>
    </source>
</evidence>
<keyword evidence="3 6" id="KW-0479">Metal-binding</keyword>
<dbReference type="EMBL" id="QGGV01000009">
    <property type="protein sequence ID" value="PWK55092.1"/>
    <property type="molecule type" value="Genomic_DNA"/>
</dbReference>
<protein>
    <submittedName>
        <fullName evidence="9">Cytochrome c</fullName>
    </submittedName>
</protein>
<evidence type="ECO:0000313" key="10">
    <source>
        <dbReference type="Proteomes" id="UP000245390"/>
    </source>
</evidence>
<keyword evidence="4" id="KW-0249">Electron transport</keyword>
<evidence type="ECO:0000256" key="3">
    <source>
        <dbReference type="ARBA" id="ARBA00022723"/>
    </source>
</evidence>
<gene>
    <name evidence="9" type="ORF">C8D95_109180</name>
</gene>
<evidence type="ECO:0000256" key="1">
    <source>
        <dbReference type="ARBA" id="ARBA00022448"/>
    </source>
</evidence>
<comment type="caution">
    <text evidence="9">The sequence shown here is derived from an EMBL/GenBank/DDBJ whole genome shotgun (WGS) entry which is preliminary data.</text>
</comment>
<evidence type="ECO:0000256" key="2">
    <source>
        <dbReference type="ARBA" id="ARBA00022617"/>
    </source>
</evidence>
<name>A0A316G355_9RHOB</name>
<keyword evidence="10" id="KW-1185">Reference proteome</keyword>
<dbReference type="KEGG" id="salo:EF888_19395"/>
<dbReference type="Pfam" id="PF00034">
    <property type="entry name" value="Cytochrom_C"/>
    <property type="match status" value="1"/>
</dbReference>
<evidence type="ECO:0000313" key="9">
    <source>
        <dbReference type="EMBL" id="PWK55092.1"/>
    </source>
</evidence>
<dbReference type="GO" id="GO:0020037">
    <property type="term" value="F:heme binding"/>
    <property type="evidence" value="ECO:0007669"/>
    <property type="project" value="InterPro"/>
</dbReference>
<evidence type="ECO:0000256" key="4">
    <source>
        <dbReference type="ARBA" id="ARBA00022982"/>
    </source>
</evidence>
<keyword evidence="2 6" id="KW-0349">Heme</keyword>
<feature type="chain" id="PRO_5016247732" evidence="7">
    <location>
        <begin position="21"/>
        <end position="133"/>
    </location>
</feature>
<evidence type="ECO:0000259" key="8">
    <source>
        <dbReference type="PROSITE" id="PS51007"/>
    </source>
</evidence>
<proteinExistence type="predicted"/>
<dbReference type="PRINTS" id="PR00604">
    <property type="entry name" value="CYTCHRMECIAB"/>
</dbReference>
<feature type="domain" description="Cytochrome c" evidence="8">
    <location>
        <begin position="26"/>
        <end position="129"/>
    </location>
</feature>
<dbReference type="GO" id="GO:0046872">
    <property type="term" value="F:metal ion binding"/>
    <property type="evidence" value="ECO:0007669"/>
    <property type="project" value="UniProtKB-KW"/>
</dbReference>
<dbReference type="OrthoDB" id="9805828at2"/>
<dbReference type="InterPro" id="IPR009056">
    <property type="entry name" value="Cyt_c-like_dom"/>
</dbReference>
<dbReference type="PROSITE" id="PS51007">
    <property type="entry name" value="CYTC"/>
    <property type="match status" value="1"/>
</dbReference>
<dbReference type="Gene3D" id="1.10.760.10">
    <property type="entry name" value="Cytochrome c-like domain"/>
    <property type="match status" value="1"/>
</dbReference>